<evidence type="ECO:0000256" key="8">
    <source>
        <dbReference type="ARBA" id="ARBA00023136"/>
    </source>
</evidence>
<gene>
    <name evidence="11" type="ORF">LOD99_2633</name>
</gene>
<evidence type="ECO:0000256" key="7">
    <source>
        <dbReference type="ARBA" id="ARBA00022989"/>
    </source>
</evidence>
<sequence>MSSSKSRHSGSSRKHKWCLDYSNRNYSSLPSPPGCKTVVIEGSSSDQPQEQNRNLLTKQSWNAALAPMYQVPMNLLLMYMTGSTISIYGLMMVGILMYRPISALLTSKDFYKQLRGDQKLLQMFVYLLANIVSLLLGLYKCEMLGILPIYASDWIKFGIEREVLEIVGGGPILTSV</sequence>
<accession>A0AAV7K2G2</accession>
<protein>
    <recommendedName>
        <fullName evidence="4">ER membrane protein complex subunit 4</fullName>
    </recommendedName>
    <alternativeName>
        <fullName evidence="9">Transmembrane protein 85</fullName>
    </alternativeName>
</protein>
<dbReference type="GO" id="GO:0005789">
    <property type="term" value="C:endoplasmic reticulum membrane"/>
    <property type="evidence" value="ECO:0007669"/>
    <property type="project" value="UniProtKB-SubCell"/>
</dbReference>
<keyword evidence="8 10" id="KW-0472">Membrane</keyword>
<name>A0AAV7K2G2_9METZ</name>
<organism evidence="11 12">
    <name type="scientific">Oopsacas minuta</name>
    <dbReference type="NCBI Taxonomy" id="111878"/>
    <lineage>
        <taxon>Eukaryota</taxon>
        <taxon>Metazoa</taxon>
        <taxon>Porifera</taxon>
        <taxon>Hexactinellida</taxon>
        <taxon>Hexasterophora</taxon>
        <taxon>Lyssacinosida</taxon>
        <taxon>Leucopsacidae</taxon>
        <taxon>Oopsacas</taxon>
    </lineage>
</organism>
<comment type="caution">
    <text evidence="11">The sequence shown here is derived from an EMBL/GenBank/DDBJ whole genome shotgun (WGS) entry which is preliminary data.</text>
</comment>
<evidence type="ECO:0000256" key="10">
    <source>
        <dbReference type="SAM" id="Phobius"/>
    </source>
</evidence>
<evidence type="ECO:0000256" key="4">
    <source>
        <dbReference type="ARBA" id="ARBA00020820"/>
    </source>
</evidence>
<evidence type="ECO:0000256" key="2">
    <source>
        <dbReference type="ARBA" id="ARBA00007715"/>
    </source>
</evidence>
<comment type="similarity">
    <text evidence="2">Belongs to the EMC4 family.</text>
</comment>
<evidence type="ECO:0000256" key="6">
    <source>
        <dbReference type="ARBA" id="ARBA00022824"/>
    </source>
</evidence>
<keyword evidence="6" id="KW-0256">Endoplasmic reticulum</keyword>
<dbReference type="EMBL" id="JAKMXF010000221">
    <property type="protein sequence ID" value="KAI6654754.1"/>
    <property type="molecule type" value="Genomic_DNA"/>
</dbReference>
<evidence type="ECO:0000256" key="1">
    <source>
        <dbReference type="ARBA" id="ARBA00004477"/>
    </source>
</evidence>
<evidence type="ECO:0000256" key="5">
    <source>
        <dbReference type="ARBA" id="ARBA00022692"/>
    </source>
</evidence>
<comment type="subcellular location">
    <subcellularLocation>
        <location evidence="1">Endoplasmic reticulum membrane</location>
        <topology evidence="1">Multi-pass membrane protein</topology>
    </subcellularLocation>
</comment>
<feature type="transmembrane region" description="Helical" evidence="10">
    <location>
        <begin position="76"/>
        <end position="99"/>
    </location>
</feature>
<dbReference type="AlphaFoldDB" id="A0AAV7K2G2"/>
<dbReference type="PANTHER" id="PTHR19315">
    <property type="entry name" value="ER MEMBRANE PROTEIN COMPLEX SUBUNIT 4"/>
    <property type="match status" value="1"/>
</dbReference>
<dbReference type="InterPro" id="IPR009445">
    <property type="entry name" value="TMEM85/Emc4"/>
</dbReference>
<reference evidence="11 12" key="1">
    <citation type="journal article" date="2023" name="BMC Biol.">
        <title>The compact genome of the sponge Oopsacas minuta (Hexactinellida) is lacking key metazoan core genes.</title>
        <authorList>
            <person name="Santini S."/>
            <person name="Schenkelaars Q."/>
            <person name="Jourda C."/>
            <person name="Duchesne M."/>
            <person name="Belahbib H."/>
            <person name="Rocher C."/>
            <person name="Selva M."/>
            <person name="Riesgo A."/>
            <person name="Vervoort M."/>
            <person name="Leys S.P."/>
            <person name="Kodjabachian L."/>
            <person name="Le Bivic A."/>
            <person name="Borchiellini C."/>
            <person name="Claverie J.M."/>
            <person name="Renard E."/>
        </authorList>
    </citation>
    <scope>NUCLEOTIDE SEQUENCE [LARGE SCALE GENOMIC DNA]</scope>
    <source>
        <strain evidence="11">SPO-2</strain>
    </source>
</reference>
<evidence type="ECO:0000313" key="11">
    <source>
        <dbReference type="EMBL" id="KAI6654754.1"/>
    </source>
</evidence>
<keyword evidence="7 10" id="KW-1133">Transmembrane helix</keyword>
<evidence type="ECO:0000313" key="12">
    <source>
        <dbReference type="Proteomes" id="UP001165289"/>
    </source>
</evidence>
<feature type="transmembrane region" description="Helical" evidence="10">
    <location>
        <begin position="120"/>
        <end position="139"/>
    </location>
</feature>
<proteinExistence type="inferred from homology"/>
<evidence type="ECO:0000256" key="3">
    <source>
        <dbReference type="ARBA" id="ARBA00011276"/>
    </source>
</evidence>
<keyword evidence="12" id="KW-1185">Reference proteome</keyword>
<dbReference type="Pfam" id="PF06417">
    <property type="entry name" value="EMC4"/>
    <property type="match status" value="1"/>
</dbReference>
<dbReference type="Proteomes" id="UP001165289">
    <property type="component" value="Unassembled WGS sequence"/>
</dbReference>
<keyword evidence="5 10" id="KW-0812">Transmembrane</keyword>
<comment type="subunit">
    <text evidence="3">Component of the ER membrane protein complex (EMC).</text>
</comment>
<evidence type="ECO:0000256" key="9">
    <source>
        <dbReference type="ARBA" id="ARBA00031143"/>
    </source>
</evidence>